<dbReference type="Gene3D" id="3.40.710.10">
    <property type="entry name" value="DD-peptidase/beta-lactamase superfamily"/>
    <property type="match status" value="1"/>
</dbReference>
<protein>
    <recommendedName>
        <fullName evidence="1">Beta-lactamase-related domain-containing protein</fullName>
    </recommendedName>
</protein>
<sequence>MGLVAEHKGGADLHALYRTEFFEPLSLKAGLLPHIQTPTNMSSTYADLTNYGGDPGWGNVQDVVFYRDLDYWEAEGRRNWACCGVVSTPESIARWGYELFSPNGSAVSANVRQQLIDSFRDLTEKAGGPWLYGVHVAMKEQRLSDGTVIQTYGHPGGGSGATSDLFYVPLLDLAIALQANTEDVFQRSTCAGRGNLYSDEPWLSPSDCVAREIINAVNDQ</sequence>
<evidence type="ECO:0000313" key="2">
    <source>
        <dbReference type="EMBL" id="SVD25924.1"/>
    </source>
</evidence>
<dbReference type="Pfam" id="PF00144">
    <property type="entry name" value="Beta-lactamase"/>
    <property type="match status" value="1"/>
</dbReference>
<reference evidence="2" key="1">
    <citation type="submission" date="2018-05" db="EMBL/GenBank/DDBJ databases">
        <authorList>
            <person name="Lanie J.A."/>
            <person name="Ng W.-L."/>
            <person name="Kazmierczak K.M."/>
            <person name="Andrzejewski T.M."/>
            <person name="Davidsen T.M."/>
            <person name="Wayne K.J."/>
            <person name="Tettelin H."/>
            <person name="Glass J.I."/>
            <person name="Rusch D."/>
            <person name="Podicherti R."/>
            <person name="Tsui H.-C.T."/>
            <person name="Winkler M.E."/>
        </authorList>
    </citation>
    <scope>NUCLEOTIDE SEQUENCE</scope>
</reference>
<organism evidence="2">
    <name type="scientific">marine metagenome</name>
    <dbReference type="NCBI Taxonomy" id="408172"/>
    <lineage>
        <taxon>unclassified sequences</taxon>
        <taxon>metagenomes</taxon>
        <taxon>ecological metagenomes</taxon>
    </lineage>
</organism>
<dbReference type="InterPro" id="IPR012338">
    <property type="entry name" value="Beta-lactam/transpept-like"/>
</dbReference>
<dbReference type="InterPro" id="IPR001466">
    <property type="entry name" value="Beta-lactam-related"/>
</dbReference>
<gene>
    <name evidence="2" type="ORF">METZ01_LOCUS378778</name>
</gene>
<dbReference type="SUPFAM" id="SSF56601">
    <property type="entry name" value="beta-lactamase/transpeptidase-like"/>
    <property type="match status" value="1"/>
</dbReference>
<dbReference type="EMBL" id="UINC01139399">
    <property type="protein sequence ID" value="SVD25924.1"/>
    <property type="molecule type" value="Genomic_DNA"/>
</dbReference>
<proteinExistence type="predicted"/>
<name>A0A382TV40_9ZZZZ</name>
<evidence type="ECO:0000259" key="1">
    <source>
        <dbReference type="Pfam" id="PF00144"/>
    </source>
</evidence>
<feature type="domain" description="Beta-lactamase-related" evidence="1">
    <location>
        <begin position="3"/>
        <end position="183"/>
    </location>
</feature>
<accession>A0A382TV40</accession>
<dbReference type="AlphaFoldDB" id="A0A382TV40"/>